<dbReference type="PANTHER" id="PTHR46471">
    <property type="entry name" value="CHITIN DEACETYLASE"/>
    <property type="match status" value="1"/>
</dbReference>
<proteinExistence type="predicted"/>
<dbReference type="InterPro" id="IPR011330">
    <property type="entry name" value="Glyco_hydro/deAcase_b/a-brl"/>
</dbReference>
<evidence type="ECO:0000313" key="8">
    <source>
        <dbReference type="EMBL" id="OBZ91588.1"/>
    </source>
</evidence>
<feature type="compositionally biased region" description="Basic and acidic residues" evidence="6">
    <location>
        <begin position="44"/>
        <end position="59"/>
    </location>
</feature>
<reference evidence="8 9" key="1">
    <citation type="submission" date="2016-03" db="EMBL/GenBank/DDBJ databases">
        <title>Choanephora cucurbitarum.</title>
        <authorList>
            <person name="Min B."/>
            <person name="Park H."/>
            <person name="Park J.-H."/>
            <person name="Shin H.-D."/>
            <person name="Choi I.-G."/>
        </authorList>
    </citation>
    <scope>NUCLEOTIDE SEQUENCE [LARGE SCALE GENOMIC DNA]</scope>
    <source>
        <strain evidence="8 9">KUS-F28377</strain>
    </source>
</reference>
<evidence type="ECO:0000256" key="4">
    <source>
        <dbReference type="ARBA" id="ARBA00022801"/>
    </source>
</evidence>
<evidence type="ECO:0000256" key="3">
    <source>
        <dbReference type="ARBA" id="ARBA00022729"/>
    </source>
</evidence>
<dbReference type="InterPro" id="IPR002509">
    <property type="entry name" value="NODB_dom"/>
</dbReference>
<dbReference type="Pfam" id="PF01522">
    <property type="entry name" value="Polysacc_deac_1"/>
    <property type="match status" value="1"/>
</dbReference>
<dbReference type="AlphaFoldDB" id="A0A1C7NRD5"/>
<evidence type="ECO:0000256" key="5">
    <source>
        <dbReference type="ARBA" id="ARBA00023277"/>
    </source>
</evidence>
<dbReference type="PROSITE" id="PS51677">
    <property type="entry name" value="NODB"/>
    <property type="match status" value="1"/>
</dbReference>
<evidence type="ECO:0000256" key="2">
    <source>
        <dbReference type="ARBA" id="ARBA00022723"/>
    </source>
</evidence>
<feature type="region of interest" description="Disordered" evidence="6">
    <location>
        <begin position="26"/>
        <end position="102"/>
    </location>
</feature>
<dbReference type="EMBL" id="LUGH01000007">
    <property type="protein sequence ID" value="OBZ91588.1"/>
    <property type="molecule type" value="Genomic_DNA"/>
</dbReference>
<feature type="domain" description="NodB homology" evidence="7">
    <location>
        <begin position="136"/>
        <end position="329"/>
    </location>
</feature>
<dbReference type="STRING" id="101091.A0A1C7NRD5"/>
<keyword evidence="2" id="KW-0479">Metal-binding</keyword>
<sequence length="425" mass="47700">MPLTELANIILKDKEGSEFVRIERKIIDIQAKSDATEETDDQSPSEKEARKSAFKPDEKKEEDESDDELISEEEAQKSPEEATETTEQLDQNKPPARLAQTKQTQGKLRTLFCIQHNLSNSTDQKHSDFIGCVKEGQIAVTYSEGPSDATARIVRHLNKADARASFFVNATWLYTQQYAMVLKNAYSAGHFIGMTYRVPGDNPSALSDSDLRKDIIENAHTIESVIQVAPKYVRLHYTEQKDLRTESILKELGFVLVGYNLDSLDYIKKDPTGPNSIQQVYLDAFEKYKDTYDSKGSFISIQYDLPFTGSLSATPYIIKAVNDKGYSMVRLDGCLADVFPYKKTANSTEYVHDSYSYNQSKYHQGQKEIDLESIVAQVEEKVDEDADLLKTFKKQSLDSAASTQGASLSTLLVLVVVGSTFGLFF</sequence>
<evidence type="ECO:0000256" key="6">
    <source>
        <dbReference type="SAM" id="MobiDB-lite"/>
    </source>
</evidence>
<dbReference type="SUPFAM" id="SSF88713">
    <property type="entry name" value="Glycoside hydrolase/deacetylase"/>
    <property type="match status" value="1"/>
</dbReference>
<keyword evidence="3" id="KW-0732">Signal</keyword>
<protein>
    <submittedName>
        <fullName evidence="8">Putative polysaccharide deacetylase YheN</fullName>
    </submittedName>
</protein>
<dbReference type="Proteomes" id="UP000093000">
    <property type="component" value="Unassembled WGS sequence"/>
</dbReference>
<keyword evidence="4" id="KW-0378">Hydrolase</keyword>
<feature type="compositionally biased region" description="Acidic residues" evidence="6">
    <location>
        <begin position="60"/>
        <end position="73"/>
    </location>
</feature>
<dbReference type="GO" id="GO:0016810">
    <property type="term" value="F:hydrolase activity, acting on carbon-nitrogen (but not peptide) bonds"/>
    <property type="evidence" value="ECO:0007669"/>
    <property type="project" value="InterPro"/>
</dbReference>
<dbReference type="GO" id="GO:0046872">
    <property type="term" value="F:metal ion binding"/>
    <property type="evidence" value="ECO:0007669"/>
    <property type="project" value="UniProtKB-KW"/>
</dbReference>
<gene>
    <name evidence="8" type="primary">yheN</name>
    <name evidence="8" type="ORF">A0J61_00329</name>
</gene>
<dbReference type="Gene3D" id="3.20.20.370">
    <property type="entry name" value="Glycoside hydrolase/deacetylase"/>
    <property type="match status" value="1"/>
</dbReference>
<dbReference type="OrthoDB" id="407355at2759"/>
<name>A0A1C7NRD5_9FUNG</name>
<evidence type="ECO:0000256" key="1">
    <source>
        <dbReference type="ARBA" id="ARBA00001941"/>
    </source>
</evidence>
<comment type="cofactor">
    <cofactor evidence="1">
        <name>Co(2+)</name>
        <dbReference type="ChEBI" id="CHEBI:48828"/>
    </cofactor>
</comment>
<keyword evidence="9" id="KW-1185">Reference proteome</keyword>
<dbReference type="GO" id="GO:0005975">
    <property type="term" value="P:carbohydrate metabolic process"/>
    <property type="evidence" value="ECO:0007669"/>
    <property type="project" value="InterPro"/>
</dbReference>
<dbReference type="InParanoid" id="A0A1C7NRD5"/>
<evidence type="ECO:0000313" key="9">
    <source>
        <dbReference type="Proteomes" id="UP000093000"/>
    </source>
</evidence>
<evidence type="ECO:0000259" key="7">
    <source>
        <dbReference type="PROSITE" id="PS51677"/>
    </source>
</evidence>
<comment type="caution">
    <text evidence="8">The sequence shown here is derived from an EMBL/GenBank/DDBJ whole genome shotgun (WGS) entry which is preliminary data.</text>
</comment>
<organism evidence="8 9">
    <name type="scientific">Choanephora cucurbitarum</name>
    <dbReference type="NCBI Taxonomy" id="101091"/>
    <lineage>
        <taxon>Eukaryota</taxon>
        <taxon>Fungi</taxon>
        <taxon>Fungi incertae sedis</taxon>
        <taxon>Mucoromycota</taxon>
        <taxon>Mucoromycotina</taxon>
        <taxon>Mucoromycetes</taxon>
        <taxon>Mucorales</taxon>
        <taxon>Mucorineae</taxon>
        <taxon>Choanephoraceae</taxon>
        <taxon>Choanephoroideae</taxon>
        <taxon>Choanephora</taxon>
    </lineage>
</organism>
<keyword evidence="5" id="KW-0119">Carbohydrate metabolism</keyword>
<dbReference type="PANTHER" id="PTHR46471:SF2">
    <property type="entry name" value="CHITIN DEACETYLASE-RELATED"/>
    <property type="match status" value="1"/>
</dbReference>
<accession>A0A1C7NRD5</accession>